<accession>A0ABN8P2E9</accession>
<name>A0ABN8P2E9_9CNID</name>
<feature type="domain" description="CCZ1/INTU second Longin" evidence="2">
    <location>
        <begin position="110"/>
        <end position="229"/>
    </location>
</feature>
<evidence type="ECO:0000259" key="2">
    <source>
        <dbReference type="Pfam" id="PF19032"/>
    </source>
</evidence>
<protein>
    <recommendedName>
        <fullName evidence="6">Protein inturned</fullName>
    </recommendedName>
</protein>
<evidence type="ECO:0000259" key="3">
    <source>
        <dbReference type="Pfam" id="PF19033"/>
    </source>
</evidence>
<dbReference type="PANTHER" id="PTHR21082:SF4">
    <property type="entry name" value="PROTEIN INTURNED"/>
    <property type="match status" value="1"/>
</dbReference>
<evidence type="ECO:0000256" key="1">
    <source>
        <dbReference type="SAM" id="MobiDB-lite"/>
    </source>
</evidence>
<dbReference type="Pfam" id="PF19033">
    <property type="entry name" value="Intu_longin_3"/>
    <property type="match status" value="1"/>
</dbReference>
<proteinExistence type="predicted"/>
<comment type="caution">
    <text evidence="4">The sequence shown here is derived from an EMBL/GenBank/DDBJ whole genome shotgun (WGS) entry which is preliminary data.</text>
</comment>
<organism evidence="4 5">
    <name type="scientific">Porites lobata</name>
    <dbReference type="NCBI Taxonomy" id="104759"/>
    <lineage>
        <taxon>Eukaryota</taxon>
        <taxon>Metazoa</taxon>
        <taxon>Cnidaria</taxon>
        <taxon>Anthozoa</taxon>
        <taxon>Hexacorallia</taxon>
        <taxon>Scleractinia</taxon>
        <taxon>Fungiina</taxon>
        <taxon>Poritidae</taxon>
        <taxon>Porites</taxon>
    </lineage>
</organism>
<feature type="domain" description="CCZ1/INTU/HPS4 third Longin" evidence="3">
    <location>
        <begin position="372"/>
        <end position="558"/>
    </location>
</feature>
<dbReference type="InterPro" id="IPR039151">
    <property type="entry name" value="INTU"/>
</dbReference>
<feature type="region of interest" description="Disordered" evidence="1">
    <location>
        <begin position="266"/>
        <end position="324"/>
    </location>
</feature>
<reference evidence="4 5" key="1">
    <citation type="submission" date="2022-05" db="EMBL/GenBank/DDBJ databases">
        <authorList>
            <consortium name="Genoscope - CEA"/>
            <person name="William W."/>
        </authorList>
    </citation>
    <scope>NUCLEOTIDE SEQUENCE [LARGE SCALE GENOMIC DNA]</scope>
</reference>
<keyword evidence="5" id="KW-1185">Reference proteome</keyword>
<dbReference type="Pfam" id="PF19032">
    <property type="entry name" value="Intu_longin_2"/>
    <property type="match status" value="1"/>
</dbReference>
<dbReference type="InterPro" id="IPR043988">
    <property type="entry name" value="CCZ1/INTU_longin_2"/>
</dbReference>
<sequence length="562" mass="63684">MKNLYMFHGLFLNTMKIKNLLYRAFYDKINKTWLDHLFFLLFEKALRKPPGAADKDGQNVTFPDIFPGVQWLNLPLTTEVDVHCCFSELEAADYGEFADDYFQIRRLYTILGSSIFYKGYLVANHLPREDLEDVVLYCKYHCLLAMSAEQRVGQLVIWREVFPTRRSSKSRREEDKEYREPSARYFLLIVGMKHWLMCVLLEAGGISKRAEGHPPPNTYYVDQVKNTLHQIESMDIPSLWEASLRSPRNPPLASADALLISPPTTMLQKSSSSFGGSDTPSSQKKHGSLDNLRLQGTYEVDSNDSGSIPSVIRRTGSDSSGSLGSFGAKGKLRSLRSQFSLNSAGTFRKSLPENMPDLSQVVTGKLTAGIDNTLFHYVSWDSFHGIVVCPNDGDAPTTGGLVHAEVVNTFQKTCLSMRRLFSPYYKQWQCTLYEVLIEETATARTVDFDCNNSNAYFAQICENWSQIQAIIVISFSLQQRLKQKNPNARFTCTVVEDVVEHGVMFHRIPDNATEQKKSPSIFKYWVIGRLLPGDHPRELYVCHHQSVPQSVVELAFKLGFGV</sequence>
<dbReference type="Proteomes" id="UP001159405">
    <property type="component" value="Unassembled WGS sequence"/>
</dbReference>
<evidence type="ECO:0008006" key="6">
    <source>
        <dbReference type="Google" id="ProtNLM"/>
    </source>
</evidence>
<dbReference type="EMBL" id="CALNXK010000049">
    <property type="protein sequence ID" value="CAH3131324.1"/>
    <property type="molecule type" value="Genomic_DNA"/>
</dbReference>
<evidence type="ECO:0000313" key="4">
    <source>
        <dbReference type="EMBL" id="CAH3131324.1"/>
    </source>
</evidence>
<feature type="compositionally biased region" description="Low complexity" evidence="1">
    <location>
        <begin position="270"/>
        <end position="282"/>
    </location>
</feature>
<dbReference type="PANTHER" id="PTHR21082">
    <property type="entry name" value="PROTEIN INTURNED"/>
    <property type="match status" value="1"/>
</dbReference>
<evidence type="ECO:0000313" key="5">
    <source>
        <dbReference type="Proteomes" id="UP001159405"/>
    </source>
</evidence>
<dbReference type="InterPro" id="IPR043989">
    <property type="entry name" value="CCZ1/INTU/HSP4_longin_3"/>
</dbReference>
<gene>
    <name evidence="4" type="ORF">PLOB_00035081</name>
</gene>